<reference evidence="9" key="1">
    <citation type="journal article" date="2016" name="Nat. Biotechnol.">
        <title>Sequencing wild and cultivated cassava and related species reveals extensive interspecific hybridization and genetic diversity.</title>
        <authorList>
            <person name="Bredeson J.V."/>
            <person name="Lyons J.B."/>
            <person name="Prochnik S.E."/>
            <person name="Wu G.A."/>
            <person name="Ha C.M."/>
            <person name="Edsinger-Gonzales E."/>
            <person name="Grimwood J."/>
            <person name="Schmutz J."/>
            <person name="Rabbi I.Y."/>
            <person name="Egesi C."/>
            <person name="Nauluvula P."/>
            <person name="Lebot V."/>
            <person name="Ndunguru J."/>
            <person name="Mkamilo G."/>
            <person name="Bart R.S."/>
            <person name="Setter T.L."/>
            <person name="Gleadow R.M."/>
            <person name="Kulakow P."/>
            <person name="Ferguson M.E."/>
            <person name="Rounsley S."/>
            <person name="Rokhsar D.S."/>
        </authorList>
    </citation>
    <scope>NUCLEOTIDE SEQUENCE [LARGE SCALE GENOMIC DNA]</scope>
    <source>
        <strain evidence="9">cv. AM560-2</strain>
    </source>
</reference>
<accession>A0A2C9UG73</accession>
<dbReference type="InterPro" id="IPR044837">
    <property type="entry name" value="REM16-like"/>
</dbReference>
<keyword evidence="2" id="KW-0805">Transcription regulation</keyword>
<dbReference type="Proteomes" id="UP000091857">
    <property type="component" value="Chromosome 15"/>
</dbReference>
<dbReference type="SMART" id="SM01019">
    <property type="entry name" value="B3"/>
    <property type="match status" value="2"/>
</dbReference>
<dbReference type="Pfam" id="PF02362">
    <property type="entry name" value="B3"/>
    <property type="match status" value="2"/>
</dbReference>
<organism evidence="8 9">
    <name type="scientific">Manihot esculenta</name>
    <name type="common">Cassava</name>
    <name type="synonym">Jatropha manihot</name>
    <dbReference type="NCBI Taxonomy" id="3983"/>
    <lineage>
        <taxon>Eukaryota</taxon>
        <taxon>Viridiplantae</taxon>
        <taxon>Streptophyta</taxon>
        <taxon>Embryophyta</taxon>
        <taxon>Tracheophyta</taxon>
        <taxon>Spermatophyta</taxon>
        <taxon>Magnoliopsida</taxon>
        <taxon>eudicotyledons</taxon>
        <taxon>Gunneridae</taxon>
        <taxon>Pentapetalae</taxon>
        <taxon>rosids</taxon>
        <taxon>fabids</taxon>
        <taxon>Malpighiales</taxon>
        <taxon>Euphorbiaceae</taxon>
        <taxon>Crotonoideae</taxon>
        <taxon>Manihoteae</taxon>
        <taxon>Manihot</taxon>
    </lineage>
</organism>
<evidence type="ECO:0000256" key="1">
    <source>
        <dbReference type="ARBA" id="ARBA00004123"/>
    </source>
</evidence>
<dbReference type="PANTHER" id="PTHR31391:SF160">
    <property type="entry name" value="B3 DOMAIN-CONTAINING PROTEIN OS01G0723500-LIKE ISOFORM X1"/>
    <property type="match status" value="1"/>
</dbReference>
<evidence type="ECO:0000313" key="9">
    <source>
        <dbReference type="Proteomes" id="UP000091857"/>
    </source>
</evidence>
<dbReference type="AlphaFoldDB" id="A0A2C9UG73"/>
<evidence type="ECO:0000256" key="3">
    <source>
        <dbReference type="ARBA" id="ARBA00023125"/>
    </source>
</evidence>
<proteinExistence type="predicted"/>
<comment type="caution">
    <text evidence="8">The sequence shown here is derived from an EMBL/GenBank/DDBJ whole genome shotgun (WGS) entry which is preliminary data.</text>
</comment>
<dbReference type="InterPro" id="IPR003340">
    <property type="entry name" value="B3_DNA-bd"/>
</dbReference>
<dbReference type="PANTHER" id="PTHR31391">
    <property type="entry name" value="B3 DOMAIN-CONTAINING PROTEIN OS11G0197600-RELATED"/>
    <property type="match status" value="1"/>
</dbReference>
<comment type="subcellular location">
    <subcellularLocation>
        <location evidence="1">Nucleus</location>
    </subcellularLocation>
</comment>
<evidence type="ECO:0000259" key="7">
    <source>
        <dbReference type="PROSITE" id="PS50863"/>
    </source>
</evidence>
<dbReference type="CDD" id="cd10017">
    <property type="entry name" value="B3_DNA"/>
    <property type="match status" value="2"/>
</dbReference>
<dbReference type="SMR" id="A0A2C9UG73"/>
<keyword evidence="5" id="KW-0539">Nucleus</keyword>
<protein>
    <recommendedName>
        <fullName evidence="7">TF-B3 domain-containing protein</fullName>
    </recommendedName>
</protein>
<dbReference type="PROSITE" id="PS50863">
    <property type="entry name" value="B3"/>
    <property type="match status" value="2"/>
</dbReference>
<name>A0A2C9UG73_MANES</name>
<keyword evidence="9" id="KW-1185">Reference proteome</keyword>
<sequence>MSGSKLNKCGYFYRLIVPSILQQNKLMIPRKFVRKFGDELSGVATLTVPDDRIWLVTIRQIDQKLWFCNGWHEFVVHYSICTGHFLVFRYEGNSNFSVHMYVLEPYRLKDPFTMMKTIKDYSEQHHVFDEIDDGDSVEILGSSPARVACDHLKPKTFDEHVEPNTTCRNYNLPSPQNLHNEASYHPSGDSVKLQPTVHSTQGIGSCTNELQNSVDDMRLELSHEKIQEHEKTMRKKLGIDEENLDPSNAADIAKRSREGQSSAESARKLKIIRRKKQSIDPSKRKPTARRNVQGENRSRYYKRASVRKRTVTNEDQERVKTAAAAFESVNPFCRVVLRASYLYRGCILHLPSCFARKHLNGVSDWIKLQFSDGKLWSVRCSYKAGGAKLSQGWYEFSMNNGFAEGDVCVFELLNLRDTVLKVTVFRV</sequence>
<evidence type="ECO:0000313" key="8">
    <source>
        <dbReference type="EMBL" id="OAY29441.1"/>
    </source>
</evidence>
<gene>
    <name evidence="8" type="ORF">MANES_15G145100v8</name>
</gene>
<feature type="domain" description="TF-B3" evidence="7">
    <location>
        <begin position="333"/>
        <end position="427"/>
    </location>
</feature>
<dbReference type="GO" id="GO:0003677">
    <property type="term" value="F:DNA binding"/>
    <property type="evidence" value="ECO:0007669"/>
    <property type="project" value="UniProtKB-KW"/>
</dbReference>
<feature type="region of interest" description="Disordered" evidence="6">
    <location>
        <begin position="228"/>
        <end position="299"/>
    </location>
</feature>
<dbReference type="OrthoDB" id="1738110at2759"/>
<dbReference type="Gramene" id="Manes.15G145100.1.v8.1">
    <property type="protein sequence ID" value="Manes.15G145100.1.v8.1.CDS"/>
    <property type="gene ID" value="Manes.15G145100.v8.1"/>
</dbReference>
<evidence type="ECO:0000256" key="5">
    <source>
        <dbReference type="ARBA" id="ARBA00023242"/>
    </source>
</evidence>
<dbReference type="GO" id="GO:0005634">
    <property type="term" value="C:nucleus"/>
    <property type="evidence" value="ECO:0007669"/>
    <property type="project" value="UniProtKB-SubCell"/>
</dbReference>
<evidence type="ECO:0000256" key="4">
    <source>
        <dbReference type="ARBA" id="ARBA00023163"/>
    </source>
</evidence>
<dbReference type="STRING" id="3983.A0A2C9UG73"/>
<dbReference type="EMBL" id="CM004401">
    <property type="protein sequence ID" value="OAY29441.1"/>
    <property type="molecule type" value="Genomic_DNA"/>
</dbReference>
<keyword evidence="4" id="KW-0804">Transcription</keyword>
<dbReference type="SUPFAM" id="SSF101936">
    <property type="entry name" value="DNA-binding pseudobarrel domain"/>
    <property type="match status" value="2"/>
</dbReference>
<evidence type="ECO:0000256" key="2">
    <source>
        <dbReference type="ARBA" id="ARBA00023015"/>
    </source>
</evidence>
<feature type="domain" description="TF-B3" evidence="7">
    <location>
        <begin position="11"/>
        <end position="104"/>
    </location>
</feature>
<dbReference type="Gene3D" id="2.40.330.10">
    <property type="entry name" value="DNA-binding pseudobarrel domain"/>
    <property type="match status" value="2"/>
</dbReference>
<evidence type="ECO:0000256" key="6">
    <source>
        <dbReference type="SAM" id="MobiDB-lite"/>
    </source>
</evidence>
<dbReference type="InterPro" id="IPR015300">
    <property type="entry name" value="DNA-bd_pseudobarrel_sf"/>
</dbReference>
<keyword evidence="3" id="KW-0238">DNA-binding</keyword>